<dbReference type="Proteomes" id="UP000663880">
    <property type="component" value="Unassembled WGS sequence"/>
</dbReference>
<name>A0A821XHN1_9NEOP</name>
<evidence type="ECO:0000313" key="1">
    <source>
        <dbReference type="EMBL" id="CAF4938682.1"/>
    </source>
</evidence>
<dbReference type="EMBL" id="CAJOBZ010000065">
    <property type="protein sequence ID" value="CAF4938682.1"/>
    <property type="molecule type" value="Genomic_DNA"/>
</dbReference>
<keyword evidence="2" id="KW-1185">Reference proteome</keyword>
<organism evidence="1 2">
    <name type="scientific">Pieris macdunnoughi</name>
    <dbReference type="NCBI Taxonomy" id="345717"/>
    <lineage>
        <taxon>Eukaryota</taxon>
        <taxon>Metazoa</taxon>
        <taxon>Ecdysozoa</taxon>
        <taxon>Arthropoda</taxon>
        <taxon>Hexapoda</taxon>
        <taxon>Insecta</taxon>
        <taxon>Pterygota</taxon>
        <taxon>Neoptera</taxon>
        <taxon>Endopterygota</taxon>
        <taxon>Lepidoptera</taxon>
        <taxon>Glossata</taxon>
        <taxon>Ditrysia</taxon>
        <taxon>Papilionoidea</taxon>
        <taxon>Pieridae</taxon>
        <taxon>Pierinae</taxon>
        <taxon>Pieris</taxon>
    </lineage>
</organism>
<dbReference type="OrthoDB" id="205623at2759"/>
<comment type="caution">
    <text evidence="1">The sequence shown here is derived from an EMBL/GenBank/DDBJ whole genome shotgun (WGS) entry which is preliminary data.</text>
</comment>
<dbReference type="Gene3D" id="3.40.50.300">
    <property type="entry name" value="P-loop containing nucleotide triphosphate hydrolases"/>
    <property type="match status" value="1"/>
</dbReference>
<accession>A0A821XHN1</accession>
<sequence length="107" mass="12709">MADAATALKFKWLDQETQKTMRKLFPGERGGFVRIGPKGYLVTERYKEMAADIYNMEIRPSDVWVVTYARSDARRQFYHWVLDRRLITCPVYEIMAQTKRISKEKLK</sequence>
<gene>
    <name evidence="1" type="ORF">PMACD_LOCUS14525</name>
</gene>
<evidence type="ECO:0000313" key="2">
    <source>
        <dbReference type="Proteomes" id="UP000663880"/>
    </source>
</evidence>
<protein>
    <submittedName>
        <fullName evidence="1">Uncharacterized protein</fullName>
    </submittedName>
</protein>
<dbReference type="AlphaFoldDB" id="A0A821XHN1"/>
<reference evidence="1" key="1">
    <citation type="submission" date="2021-02" db="EMBL/GenBank/DDBJ databases">
        <authorList>
            <person name="Steward A R."/>
        </authorList>
    </citation>
    <scope>NUCLEOTIDE SEQUENCE</scope>
</reference>
<dbReference type="InterPro" id="IPR027417">
    <property type="entry name" value="P-loop_NTPase"/>
</dbReference>
<proteinExistence type="predicted"/>